<dbReference type="RefSeq" id="WP_126447119.1">
    <property type="nucleotide sequence ID" value="NZ_CP034549.1"/>
</dbReference>
<dbReference type="Pfam" id="PF01553">
    <property type="entry name" value="Acyltransferase"/>
    <property type="match status" value="1"/>
</dbReference>
<dbReference type="OrthoDB" id="1450572at2"/>
<dbReference type="KEGG" id="noj:EJ995_07365"/>
<name>A0A3S9MY39_9FLAO</name>
<evidence type="ECO:0000256" key="2">
    <source>
        <dbReference type="ARBA" id="ARBA00022679"/>
    </source>
</evidence>
<proteinExistence type="predicted"/>
<dbReference type="PANTHER" id="PTHR10434:SF66">
    <property type="entry name" value="PHOSPHOLIPID_GLYCEROL ACYLTRANSFERASE DOMAIN-CONTAINING PROTEIN"/>
    <property type="match status" value="1"/>
</dbReference>
<protein>
    <submittedName>
        <fullName evidence="5">1-acyl-sn-glycerol-3-phosphate acyltransferase</fullName>
    </submittedName>
</protein>
<comment type="pathway">
    <text evidence="1">Lipid metabolism.</text>
</comment>
<dbReference type="GO" id="GO:0003841">
    <property type="term" value="F:1-acylglycerol-3-phosphate O-acyltransferase activity"/>
    <property type="evidence" value="ECO:0007669"/>
    <property type="project" value="TreeGrafter"/>
</dbReference>
<dbReference type="PANTHER" id="PTHR10434">
    <property type="entry name" value="1-ACYL-SN-GLYCEROL-3-PHOSPHATE ACYLTRANSFERASE"/>
    <property type="match status" value="1"/>
</dbReference>
<evidence type="ECO:0000313" key="6">
    <source>
        <dbReference type="Proteomes" id="UP000279600"/>
    </source>
</evidence>
<evidence type="ECO:0000259" key="4">
    <source>
        <dbReference type="SMART" id="SM00563"/>
    </source>
</evidence>
<dbReference type="GO" id="GO:0006654">
    <property type="term" value="P:phosphatidic acid biosynthetic process"/>
    <property type="evidence" value="ECO:0007669"/>
    <property type="project" value="TreeGrafter"/>
</dbReference>
<dbReference type="SUPFAM" id="SSF69593">
    <property type="entry name" value="Glycerol-3-phosphate (1)-acyltransferase"/>
    <property type="match status" value="1"/>
</dbReference>
<evidence type="ECO:0000313" key="5">
    <source>
        <dbReference type="EMBL" id="AZQ44058.1"/>
    </source>
</evidence>
<dbReference type="InterPro" id="IPR002123">
    <property type="entry name" value="Plipid/glycerol_acylTrfase"/>
</dbReference>
<dbReference type="EMBL" id="CP034549">
    <property type="protein sequence ID" value="AZQ44058.1"/>
    <property type="molecule type" value="Genomic_DNA"/>
</dbReference>
<feature type="domain" description="Phospholipid/glycerol acyltransferase" evidence="4">
    <location>
        <begin position="53"/>
        <end position="192"/>
    </location>
</feature>
<dbReference type="SMART" id="SM00563">
    <property type="entry name" value="PlsC"/>
    <property type="match status" value="1"/>
</dbReference>
<organism evidence="5 6">
    <name type="scientific">Nonlabens ponticola</name>
    <dbReference type="NCBI Taxonomy" id="2496866"/>
    <lineage>
        <taxon>Bacteria</taxon>
        <taxon>Pseudomonadati</taxon>
        <taxon>Bacteroidota</taxon>
        <taxon>Flavobacteriia</taxon>
        <taxon>Flavobacteriales</taxon>
        <taxon>Flavobacteriaceae</taxon>
        <taxon>Nonlabens</taxon>
    </lineage>
</organism>
<reference evidence="5 6" key="1">
    <citation type="submission" date="2018-12" db="EMBL/GenBank/DDBJ databases">
        <title>Complete genome of Nonlabens sp. MJ115.</title>
        <authorList>
            <person name="Choi H.S."/>
            <person name="Jung J."/>
        </authorList>
    </citation>
    <scope>NUCLEOTIDE SEQUENCE [LARGE SCALE GENOMIC DNA]</scope>
    <source>
        <strain evidence="5 6">MJ115</strain>
    </source>
</reference>
<keyword evidence="6" id="KW-1185">Reference proteome</keyword>
<sequence>MGLFKTNPFGHILFVKRWLIRILGALSHRRYRGFNELHIDGSEIIKDLPDTGVLFVSNHQTYFADVVSMFHVFNASLSGREDSIKNIGYLWNPKLNIYYVAAKETMQSGILPKILAYAGAVTVERTWRAKGEEVNRNVNPDDTKNIGIALEDGWVITFPQGTTKPFKPIRKGTAHIIKQYKPIVVPVVIDGFRRSFDKKGLRIKKRNILQSMVIKKPLDIDYENDSVEKIVEQIEYAIEQHQSFLKVIPLEELNEMEELNKKRQWEY</sequence>
<dbReference type="AlphaFoldDB" id="A0A3S9MY39"/>
<keyword evidence="3 5" id="KW-0012">Acyltransferase</keyword>
<evidence type="ECO:0000256" key="1">
    <source>
        <dbReference type="ARBA" id="ARBA00005189"/>
    </source>
</evidence>
<gene>
    <name evidence="5" type="ORF">EJ995_07365</name>
</gene>
<evidence type="ECO:0000256" key="3">
    <source>
        <dbReference type="ARBA" id="ARBA00023315"/>
    </source>
</evidence>
<accession>A0A3S9MY39</accession>
<dbReference type="Proteomes" id="UP000279600">
    <property type="component" value="Chromosome"/>
</dbReference>
<keyword evidence="2 5" id="KW-0808">Transferase</keyword>
<dbReference type="CDD" id="cd07989">
    <property type="entry name" value="LPLAT_AGPAT-like"/>
    <property type="match status" value="1"/>
</dbReference>